<dbReference type="InterPro" id="IPR022398">
    <property type="entry name" value="Peptidase_S8_His-AS"/>
</dbReference>
<proteinExistence type="inferred from homology"/>
<dbReference type="InterPro" id="IPR036852">
    <property type="entry name" value="Peptidase_S8/S53_dom_sf"/>
</dbReference>
<dbReference type="PROSITE" id="PS00136">
    <property type="entry name" value="SUBTILASE_ASP"/>
    <property type="match status" value="1"/>
</dbReference>
<dbReference type="PANTHER" id="PTHR43806:SF11">
    <property type="entry name" value="CEREVISIN-RELATED"/>
    <property type="match status" value="1"/>
</dbReference>
<evidence type="ECO:0000256" key="2">
    <source>
        <dbReference type="ARBA" id="ARBA00022670"/>
    </source>
</evidence>
<evidence type="ECO:0000256" key="6">
    <source>
        <dbReference type="PROSITE-ProRule" id="PRU01240"/>
    </source>
</evidence>
<keyword evidence="11" id="KW-1185">Reference proteome</keyword>
<dbReference type="PROSITE" id="PS51892">
    <property type="entry name" value="SUBTILASE"/>
    <property type="match status" value="1"/>
</dbReference>
<dbReference type="PROSITE" id="PS00137">
    <property type="entry name" value="SUBTILASE_HIS"/>
    <property type="match status" value="1"/>
</dbReference>
<dbReference type="PRINTS" id="PR00723">
    <property type="entry name" value="SUBTILISIN"/>
</dbReference>
<feature type="region of interest" description="Disordered" evidence="8">
    <location>
        <begin position="112"/>
        <end position="133"/>
    </location>
</feature>
<dbReference type="PANTHER" id="PTHR43806">
    <property type="entry name" value="PEPTIDASE S8"/>
    <property type="match status" value="1"/>
</dbReference>
<dbReference type="PROSITE" id="PS00138">
    <property type="entry name" value="SUBTILASE_SER"/>
    <property type="match status" value="1"/>
</dbReference>
<feature type="active site" description="Charge relay system" evidence="6">
    <location>
        <position position="215"/>
    </location>
</feature>
<dbReference type="InterPro" id="IPR015500">
    <property type="entry name" value="Peptidase_S8_subtilisin-rel"/>
</dbReference>
<evidence type="ECO:0000313" key="11">
    <source>
        <dbReference type="Proteomes" id="UP001057877"/>
    </source>
</evidence>
<reference evidence="10" key="1">
    <citation type="submission" date="2022-01" db="EMBL/GenBank/DDBJ databases">
        <title>Paenibacillus spongiae sp. nov., isolated from marine sponge.</title>
        <authorList>
            <person name="Li Z."/>
            <person name="Zhang M."/>
        </authorList>
    </citation>
    <scope>NUCLEOTIDE SEQUENCE</scope>
    <source>
        <strain evidence="10">PHS-Z3</strain>
    </source>
</reference>
<dbReference type="RefSeq" id="WP_258388381.1">
    <property type="nucleotide sequence ID" value="NZ_CP091430.1"/>
</dbReference>
<feature type="active site" description="Charge relay system" evidence="6">
    <location>
        <position position="371"/>
    </location>
</feature>
<evidence type="ECO:0000313" key="10">
    <source>
        <dbReference type="EMBL" id="UVI32325.1"/>
    </source>
</evidence>
<feature type="region of interest" description="Disordered" evidence="8">
    <location>
        <begin position="438"/>
        <end position="457"/>
    </location>
</feature>
<feature type="compositionally biased region" description="Basic residues" evidence="8">
    <location>
        <begin position="447"/>
        <end position="457"/>
    </location>
</feature>
<dbReference type="InterPro" id="IPR023827">
    <property type="entry name" value="Peptidase_S8_Asp-AS"/>
</dbReference>
<evidence type="ECO:0000256" key="8">
    <source>
        <dbReference type="SAM" id="MobiDB-lite"/>
    </source>
</evidence>
<evidence type="ECO:0000256" key="5">
    <source>
        <dbReference type="ARBA" id="ARBA00022825"/>
    </source>
</evidence>
<keyword evidence="2 6" id="KW-0645">Protease</keyword>
<keyword evidence="4 6" id="KW-0378">Hydrolase</keyword>
<dbReference type="Proteomes" id="UP001057877">
    <property type="component" value="Chromosome"/>
</dbReference>
<protein>
    <submittedName>
        <fullName evidence="10">S8 family peptidase</fullName>
    </submittedName>
</protein>
<accession>A0ABY5SIJ9</accession>
<gene>
    <name evidence="10" type="ORF">L1F29_11110</name>
</gene>
<evidence type="ECO:0000256" key="3">
    <source>
        <dbReference type="ARBA" id="ARBA00022723"/>
    </source>
</evidence>
<dbReference type="InterPro" id="IPR050131">
    <property type="entry name" value="Peptidase_S8_subtilisin-like"/>
</dbReference>
<keyword evidence="3" id="KW-0479">Metal-binding</keyword>
<dbReference type="InterPro" id="IPR034202">
    <property type="entry name" value="Subtilisin_Carlsberg-like"/>
</dbReference>
<organism evidence="10 11">
    <name type="scientific">Paenibacillus spongiae</name>
    <dbReference type="NCBI Taxonomy" id="2909671"/>
    <lineage>
        <taxon>Bacteria</taxon>
        <taxon>Bacillati</taxon>
        <taxon>Bacillota</taxon>
        <taxon>Bacilli</taxon>
        <taxon>Bacillales</taxon>
        <taxon>Paenibacillaceae</taxon>
        <taxon>Paenibacillus</taxon>
    </lineage>
</organism>
<evidence type="ECO:0000256" key="7">
    <source>
        <dbReference type="RuleBase" id="RU003355"/>
    </source>
</evidence>
<evidence type="ECO:0000256" key="1">
    <source>
        <dbReference type="ARBA" id="ARBA00011073"/>
    </source>
</evidence>
<dbReference type="EMBL" id="CP091430">
    <property type="protein sequence ID" value="UVI32325.1"/>
    <property type="molecule type" value="Genomic_DNA"/>
</dbReference>
<keyword evidence="5 6" id="KW-0720">Serine protease</keyword>
<comment type="similarity">
    <text evidence="1 6 7">Belongs to the peptidase S8 family.</text>
</comment>
<feature type="active site" description="Charge relay system" evidence="6">
    <location>
        <position position="186"/>
    </location>
</feature>
<dbReference type="SUPFAM" id="SSF52743">
    <property type="entry name" value="Subtilisin-like"/>
    <property type="match status" value="1"/>
</dbReference>
<sequence length="457" mass="49164">MELQKVEQLVRRCQVSGISSRTIRQMIRFKYRRHYTRCLRELRKHGIRPLKSIKGERIICFNIDSRQLRRFRSLMAHPHVKYVEPDFIINAHMLPAPRPVLYPGNKAGAARRNIPLRGKPSVSGTRSSPGKSRPWVFKKLTRCPAKGKAIAAASCPDGVTWNVCRVQAPEAWSRTRGESIPVAIIDTGIANHPDLKIAGGVNTINGSSYRDDNGHGTHVAGIAAALGTRGRIPGVAPRVKLYAVKALNARGEGFISDIVEGIDWCIRKGVRIINLSMGLQGASSSALRDAVKRARSKGILVVSSAGNGGPGSGGIDEPASYPETIAVAASTRDNRIASFSSRGSGIDVTAPGAGIRSTAPGGGYQTMDGTSMACPHVSGGAALLLSQDPDLSPSQVLRRLRSSALRLSGYSSSAQGSGLLQVADALYLSRSRAKARRSSRISCRCPQPKRRGKRMRI</sequence>
<dbReference type="InterPro" id="IPR000209">
    <property type="entry name" value="Peptidase_S8/S53_dom"/>
</dbReference>
<dbReference type="CDD" id="cd07477">
    <property type="entry name" value="Peptidases_S8_Subtilisin_subset"/>
    <property type="match status" value="1"/>
</dbReference>
<dbReference type="Gene3D" id="3.40.50.200">
    <property type="entry name" value="Peptidase S8/S53 domain"/>
    <property type="match status" value="1"/>
</dbReference>
<feature type="domain" description="Peptidase S8/S53" evidence="9">
    <location>
        <begin position="178"/>
        <end position="418"/>
    </location>
</feature>
<dbReference type="Pfam" id="PF00082">
    <property type="entry name" value="Peptidase_S8"/>
    <property type="match status" value="1"/>
</dbReference>
<evidence type="ECO:0000259" key="9">
    <source>
        <dbReference type="Pfam" id="PF00082"/>
    </source>
</evidence>
<dbReference type="InterPro" id="IPR023828">
    <property type="entry name" value="Peptidase_S8_Ser-AS"/>
</dbReference>
<name>A0ABY5SIJ9_9BACL</name>
<evidence type="ECO:0000256" key="4">
    <source>
        <dbReference type="ARBA" id="ARBA00022801"/>
    </source>
</evidence>